<gene>
    <name evidence="1" type="ORF">QEG99_03290</name>
</gene>
<accession>A0ABY8LVA7</accession>
<name>A0ABY8LVA7_9BACT</name>
<reference evidence="1" key="1">
    <citation type="submission" date="2023-04" db="EMBL/GenBank/DDBJ databases">
        <title>Completed genome of Mycoplasma lagogenitalium type strain 12MS.</title>
        <authorList>
            <person name="Spergser J."/>
        </authorList>
    </citation>
    <scope>NUCLEOTIDE SEQUENCE</scope>
    <source>
        <strain evidence="1">12MS</strain>
    </source>
</reference>
<evidence type="ECO:0000313" key="1">
    <source>
        <dbReference type="EMBL" id="WGI36463.1"/>
    </source>
</evidence>
<dbReference type="RefSeq" id="WP_280101764.1">
    <property type="nucleotide sequence ID" value="NZ_CP122979.1"/>
</dbReference>
<sequence>MKIKQIKLIDFKGVSQYINNQLNNGIDEPTFSGKNASGKSSKLEAITYLLGNKKNLENKTFNIQSKLTEQPPYISLLIEKDGIEYSIEFNNDNYLINNKIYKVVKFREKITELLNISGDLLHFLCVPSYFASLNRNDQKTAFINIVEKVWFNNYNHINLFDEPTLEQLREKHFLKREQSKSMVELKKLISKKIKEVKAQFDVGFLGRYKDNFNKPIELLENELITADKNLEHLITVAINIKNDYKNAINESQLIESLNSDLILFNQAEINVLKEINKKILEHNFNFQINFLTSGEDEGELIITDLNNVEYKDLNRAEKVILGTEISLFFQKLLNVNLFLIYDDFEHLDDSNKMRLKEITKNNQVITAKVDQ</sequence>
<dbReference type="Gene3D" id="3.40.50.300">
    <property type="entry name" value="P-loop containing nucleotide triphosphate hydrolases"/>
    <property type="match status" value="1"/>
</dbReference>
<dbReference type="SUPFAM" id="SSF52540">
    <property type="entry name" value="P-loop containing nucleoside triphosphate hydrolases"/>
    <property type="match status" value="1"/>
</dbReference>
<dbReference type="Proteomes" id="UP001179842">
    <property type="component" value="Chromosome"/>
</dbReference>
<evidence type="ECO:0008006" key="3">
    <source>
        <dbReference type="Google" id="ProtNLM"/>
    </source>
</evidence>
<organism evidence="1 2">
    <name type="scientific">Mesomycoplasma lagogenitalium</name>
    <dbReference type="NCBI Taxonomy" id="171286"/>
    <lineage>
        <taxon>Bacteria</taxon>
        <taxon>Bacillati</taxon>
        <taxon>Mycoplasmatota</taxon>
        <taxon>Mycoplasmoidales</taxon>
        <taxon>Metamycoplasmataceae</taxon>
        <taxon>Mesomycoplasma</taxon>
    </lineage>
</organism>
<dbReference type="InterPro" id="IPR027417">
    <property type="entry name" value="P-loop_NTPase"/>
</dbReference>
<proteinExistence type="predicted"/>
<evidence type="ECO:0000313" key="2">
    <source>
        <dbReference type="Proteomes" id="UP001179842"/>
    </source>
</evidence>
<protein>
    <recommendedName>
        <fullName evidence="3">DUF2813 domain-containing protein</fullName>
    </recommendedName>
</protein>
<keyword evidence="2" id="KW-1185">Reference proteome</keyword>
<dbReference type="EMBL" id="CP122979">
    <property type="protein sequence ID" value="WGI36463.1"/>
    <property type="molecule type" value="Genomic_DNA"/>
</dbReference>